<evidence type="ECO:0000256" key="1">
    <source>
        <dbReference type="ARBA" id="ARBA00022561"/>
    </source>
</evidence>
<feature type="compositionally biased region" description="Low complexity" evidence="5">
    <location>
        <begin position="158"/>
        <end position="188"/>
    </location>
</feature>
<sequence length="235" mass="24433">MTQPASSRVVFDPSNPTTFSVEAIAAYTPVALIRLLNASGPLQPGHRVDIADARSIYTVGAAASAARARANHNANTIRRTAMFAETDPMTWLRPTVGLKRTFNPRIIRPQPPNLSMSLGISGPTILPQKTQSADQSALQQPAALAFSGSSPQHPPPQTTSASVGQQQHVVSGSSGQQPQQGAQSSTVQPTTGSPPAAQGVPQSTPPPTQNTPQGGKGQTLSHTGQSGNASRSRRV</sequence>
<dbReference type="GO" id="GO:0042025">
    <property type="term" value="C:host cell nucleus"/>
    <property type="evidence" value="ECO:0007669"/>
    <property type="project" value="UniProtKB-SubCell"/>
</dbReference>
<accession>A0A4D6F448</accession>
<evidence type="ECO:0000256" key="2">
    <source>
        <dbReference type="ARBA" id="ARBA00022562"/>
    </source>
</evidence>
<dbReference type="HAMAP" id="MF_04020">
    <property type="entry name" value="HSV_SCP_alphahv"/>
    <property type="match status" value="1"/>
</dbReference>
<evidence type="ECO:0000256" key="3">
    <source>
        <dbReference type="ARBA" id="ARBA00022844"/>
    </source>
</evidence>
<reference evidence="6" key="1">
    <citation type="submission" date="2018-08" db="EMBL/GenBank/DDBJ databases">
        <title>Analysis of the reiteration regions (R1 to R5) of varicella-zoster virus.</title>
        <authorList>
            <person name="Depledge D.P."/>
            <person name="Jensen N.J."/>
            <person name="Breuer J."/>
            <person name="Schmid S."/>
        </authorList>
    </citation>
    <scope>NUCLEOTIDE SEQUENCE</scope>
    <source>
        <strain evidence="6">KPZ13-103</strain>
    </source>
</reference>
<gene>
    <name evidence="6" type="primary">ORF23</name>
    <name evidence="4" type="synonym">SCP</name>
</gene>
<dbReference type="GO" id="GO:0016032">
    <property type="term" value="P:viral process"/>
    <property type="evidence" value="ECO:0007669"/>
    <property type="project" value="UniProtKB-UniRule"/>
</dbReference>
<dbReference type="GO" id="GO:0019028">
    <property type="term" value="C:viral capsid"/>
    <property type="evidence" value="ECO:0007669"/>
    <property type="project" value="UniProtKB-UniRule"/>
</dbReference>
<comment type="similarity">
    <text evidence="4">Belongs to the herpesviridae small capsomere-interacting protein family.</text>
</comment>
<evidence type="ECO:0000313" key="6">
    <source>
        <dbReference type="EMBL" id="QCA45423.1"/>
    </source>
</evidence>
<feature type="compositionally biased region" description="Polar residues" evidence="5">
    <location>
        <begin position="127"/>
        <end position="139"/>
    </location>
</feature>
<dbReference type="InterPro" id="IPR007584">
    <property type="entry name" value="Herpes_UL35"/>
</dbReference>
<feature type="compositionally biased region" description="Polar residues" evidence="5">
    <location>
        <begin position="220"/>
        <end position="235"/>
    </location>
</feature>
<protein>
    <recommendedName>
        <fullName evidence="4">Small capsomere-interacting protein</fullName>
    </recommendedName>
</protein>
<keyword evidence="3 4" id="KW-0946">Virion</keyword>
<dbReference type="EMBL" id="MH709346">
    <property type="protein sequence ID" value="QCA45423.1"/>
    <property type="molecule type" value="Genomic_DNA"/>
</dbReference>
<organism evidence="6">
    <name type="scientific">Human herpesvirus 3</name>
    <name type="common">HHV-3</name>
    <name type="synonym">Varicella-zoster virus</name>
    <dbReference type="NCBI Taxonomy" id="10335"/>
    <lineage>
        <taxon>Viruses</taxon>
        <taxon>Duplodnaviria</taxon>
        <taxon>Heunggongvirae</taxon>
        <taxon>Peploviricota</taxon>
        <taxon>Herviviricetes</taxon>
        <taxon>Herpesvirales</taxon>
        <taxon>Orthoherpesviridae</taxon>
        <taxon>Alphaherpesvirinae</taxon>
        <taxon>Varicellovirus</taxon>
        <taxon>Varicellovirus humanalpha3</taxon>
    </lineage>
</organism>
<dbReference type="Pfam" id="PF04496">
    <property type="entry name" value="Herpes_UL35"/>
    <property type="match status" value="1"/>
</dbReference>
<proteinExistence type="inferred from homology"/>
<organismHost>
    <name type="scientific">Homo sapiens</name>
    <name type="common">Human</name>
    <dbReference type="NCBI Taxonomy" id="9606"/>
</organismHost>
<keyword evidence="1 4" id="KW-0167">Capsid protein</keyword>
<comment type="subunit">
    <text evidence="4">Interacts with the major capsid protein/MCP.</text>
</comment>
<comment type="function">
    <text evidence="4">Participates in the assembly of the infectious particles by decorating the outer surface of the capsid shell and thus forming a layer between the capsid and the tegument. Complexes composed of the major capsid protein and small capsomere-interacting protein/SCP assemble together in the host cytoplasm and are translocated to the nucleus, where they accumulate and participate in capsid assembly.</text>
</comment>
<evidence type="ECO:0000256" key="4">
    <source>
        <dbReference type="HAMAP-Rule" id="MF_04020"/>
    </source>
</evidence>
<comment type="subcellular location">
    <subcellularLocation>
        <location evidence="4">Virion</location>
    </subcellularLocation>
    <subcellularLocation>
        <location evidence="4">Host nucleus</location>
    </subcellularLocation>
</comment>
<keyword evidence="2 4" id="KW-1048">Host nucleus</keyword>
<feature type="region of interest" description="Disordered" evidence="5">
    <location>
        <begin position="107"/>
        <end position="235"/>
    </location>
</feature>
<evidence type="ECO:0000256" key="5">
    <source>
        <dbReference type="SAM" id="MobiDB-lite"/>
    </source>
</evidence>
<name>A0A4D6F448_HHV3</name>